<sequence>MKSAKNSNSRKLLPRSIVVMIEEYLDRQSLCKLGAVVVGMHDASSVDEEGTLPNSWKVVLHFELDPNRSSTTARLPNNFAPPIKIQ</sequence>
<evidence type="ECO:0000313" key="1">
    <source>
        <dbReference type="EMBL" id="QPK09550.1"/>
    </source>
</evidence>
<proteinExistence type="predicted"/>
<dbReference type="AlphaFoldDB" id="A0A7X6EYL1"/>
<evidence type="ECO:0000313" key="2">
    <source>
        <dbReference type="Proteomes" id="UP000540266"/>
    </source>
</evidence>
<accession>A0A7X6EYL1</accession>
<name>A0A7X6EYL1_9HYPH</name>
<dbReference type="EMBL" id="CP064931">
    <property type="protein sequence ID" value="QPK09550.1"/>
    <property type="molecule type" value="Genomic_DNA"/>
</dbReference>
<reference evidence="1 2" key="1">
    <citation type="submission" date="2020-11" db="EMBL/GenBank/DDBJ databases">
        <title>Indigenous Rhizobia Nodulating Common beans in Western Kenya.</title>
        <authorList>
            <person name="Wekesa C.S."/>
            <person name="Oelmueller R."/>
            <person name="Furch A.C."/>
        </authorList>
    </citation>
    <scope>NUCLEOTIDE SEQUENCE [LARGE SCALE GENOMIC DNA]</scope>
    <source>
        <strain evidence="2">BS3</strain>
    </source>
</reference>
<protein>
    <submittedName>
        <fullName evidence="1">Uncharacterized protein</fullName>
    </submittedName>
</protein>
<dbReference type="Proteomes" id="UP000540266">
    <property type="component" value="Chromosome"/>
</dbReference>
<gene>
    <name evidence="1" type="ORF">HER27_002985</name>
</gene>
<organism evidence="1 2">
    <name type="scientific">Rhizobium phaseoli</name>
    <dbReference type="NCBI Taxonomy" id="396"/>
    <lineage>
        <taxon>Bacteria</taxon>
        <taxon>Pseudomonadati</taxon>
        <taxon>Pseudomonadota</taxon>
        <taxon>Alphaproteobacteria</taxon>
        <taxon>Hyphomicrobiales</taxon>
        <taxon>Rhizobiaceae</taxon>
        <taxon>Rhizobium/Agrobacterium group</taxon>
        <taxon>Rhizobium</taxon>
    </lineage>
</organism>